<gene>
    <name evidence="6" type="ORF">KTS45_02280</name>
</gene>
<dbReference type="NCBIfam" id="NF005308">
    <property type="entry name" value="PRK06840.1"/>
    <property type="match status" value="1"/>
</dbReference>
<keyword evidence="7" id="KW-1185">Reference proteome</keyword>
<dbReference type="GO" id="GO:0008299">
    <property type="term" value="P:isoprenoid biosynthetic process"/>
    <property type="evidence" value="ECO:0007669"/>
    <property type="project" value="UniProtKB-KW"/>
</dbReference>
<dbReference type="AlphaFoldDB" id="A0A8J7Y2C6"/>
<name>A0A8J7Y2C6_9EURY</name>
<dbReference type="SUPFAM" id="SSF53901">
    <property type="entry name" value="Thiolase-like"/>
    <property type="match status" value="2"/>
</dbReference>
<evidence type="ECO:0000313" key="7">
    <source>
        <dbReference type="Proteomes" id="UP000766550"/>
    </source>
</evidence>
<proteinExistence type="predicted"/>
<organism evidence="6 7">
    <name type="scientific">Haloarcula limicola</name>
    <dbReference type="NCBI Taxonomy" id="1429915"/>
    <lineage>
        <taxon>Archaea</taxon>
        <taxon>Methanobacteriati</taxon>
        <taxon>Methanobacteriota</taxon>
        <taxon>Stenosarchaea group</taxon>
        <taxon>Halobacteria</taxon>
        <taxon>Halobacteriales</taxon>
        <taxon>Haloarculaceae</taxon>
        <taxon>Haloarcula</taxon>
    </lineage>
</organism>
<dbReference type="Proteomes" id="UP000766550">
    <property type="component" value="Unassembled WGS sequence"/>
</dbReference>
<keyword evidence="3" id="KW-0012">Acyltransferase</keyword>
<dbReference type="Pfam" id="PF08541">
    <property type="entry name" value="ACP_syn_III_C"/>
    <property type="match status" value="1"/>
</dbReference>
<dbReference type="Pfam" id="PF08545">
    <property type="entry name" value="ACP_syn_III"/>
    <property type="match status" value="1"/>
</dbReference>
<evidence type="ECO:0000256" key="2">
    <source>
        <dbReference type="ARBA" id="ARBA00023229"/>
    </source>
</evidence>
<evidence type="ECO:0000259" key="5">
    <source>
        <dbReference type="Pfam" id="PF08545"/>
    </source>
</evidence>
<feature type="domain" description="Beta-ketoacyl-[acyl-carrier-protein] synthase III C-terminal" evidence="4">
    <location>
        <begin position="249"/>
        <end position="335"/>
    </location>
</feature>
<evidence type="ECO:0000256" key="1">
    <source>
        <dbReference type="ARBA" id="ARBA00022679"/>
    </source>
</evidence>
<keyword evidence="1" id="KW-0808">Transferase</keyword>
<evidence type="ECO:0000259" key="4">
    <source>
        <dbReference type="Pfam" id="PF08541"/>
    </source>
</evidence>
<evidence type="ECO:0000256" key="3">
    <source>
        <dbReference type="ARBA" id="ARBA00023315"/>
    </source>
</evidence>
<dbReference type="OrthoDB" id="5812at2157"/>
<dbReference type="EMBL" id="JAHQXF010000001">
    <property type="protein sequence ID" value="MBV0923015.1"/>
    <property type="molecule type" value="Genomic_DNA"/>
</dbReference>
<sequence length="338" mass="36270">MTVHVTGLGTYLPDVVLTGADIAERTGIPEEVVVEKMGVERKHVCPPDEDHPAEMCVAAAEDALADAALRPDELDAVRYHGSEFKDYVVWNAAAAVADTLGADGASATESYALCAGLPVALREAKALLETDAGLDRILLVAASREEDLVDYDDPDTSFMFNFGSGATALVLEADAPDRAVARVRASASLTDGSFSEDVIMPAGGTRRPPSHDTVANGEHTLRVPDHKRMKRRLGEVSLPNFREVADDALSRSGYDRESVDFAAITHMKRSFHEILCEDFGLGADDQFYLDEYGHVQSCDQGLALDAVREELAPDDVVLCLAAGTGYTWAASVLEWGTA</sequence>
<dbReference type="Gene3D" id="3.40.47.10">
    <property type="match status" value="1"/>
</dbReference>
<accession>A0A8J7Y2C6</accession>
<dbReference type="GO" id="GO:0006633">
    <property type="term" value="P:fatty acid biosynthetic process"/>
    <property type="evidence" value="ECO:0007669"/>
    <property type="project" value="InterPro"/>
</dbReference>
<dbReference type="PANTHER" id="PTHR34069:SF2">
    <property type="entry name" value="BETA-KETOACYL-[ACYL-CARRIER-PROTEIN] SYNTHASE III"/>
    <property type="match status" value="1"/>
</dbReference>
<dbReference type="PANTHER" id="PTHR34069">
    <property type="entry name" value="3-OXOACYL-[ACYL-CARRIER-PROTEIN] SYNTHASE 3"/>
    <property type="match status" value="1"/>
</dbReference>
<protein>
    <submittedName>
        <fullName evidence="6">3-oxoacyl-ACP synthase</fullName>
    </submittedName>
</protein>
<dbReference type="GO" id="GO:0004315">
    <property type="term" value="F:3-oxoacyl-[acyl-carrier-protein] synthase activity"/>
    <property type="evidence" value="ECO:0007669"/>
    <property type="project" value="InterPro"/>
</dbReference>
<dbReference type="InterPro" id="IPR016039">
    <property type="entry name" value="Thiolase-like"/>
</dbReference>
<dbReference type="InterPro" id="IPR013751">
    <property type="entry name" value="ACP_syn_III_N"/>
</dbReference>
<feature type="domain" description="Beta-ketoacyl-[acyl-carrier-protein] synthase III N-terminal" evidence="5">
    <location>
        <begin position="112"/>
        <end position="179"/>
    </location>
</feature>
<keyword evidence="2" id="KW-0414">Isoprene biosynthesis</keyword>
<dbReference type="RefSeq" id="WP_162316178.1">
    <property type="nucleotide sequence ID" value="NZ_JAHQXF010000001.1"/>
</dbReference>
<evidence type="ECO:0000313" key="6">
    <source>
        <dbReference type="EMBL" id="MBV0923015.1"/>
    </source>
</evidence>
<reference evidence="6 7" key="1">
    <citation type="submission" date="2021-06" db="EMBL/GenBank/DDBJ databases">
        <title>New haloarchaea isolates fom saline soil.</title>
        <authorList>
            <person name="Duran-Viseras A."/>
            <person name="Sanchez-Porro C.S."/>
            <person name="Ventosa A."/>
        </authorList>
    </citation>
    <scope>NUCLEOTIDE SEQUENCE [LARGE SCALE GENOMIC DNA]</scope>
    <source>
        <strain evidence="6 7">JCM 183640</strain>
    </source>
</reference>
<comment type="caution">
    <text evidence="6">The sequence shown here is derived from an EMBL/GenBank/DDBJ whole genome shotgun (WGS) entry which is preliminary data.</text>
</comment>
<dbReference type="GO" id="GO:0044550">
    <property type="term" value="P:secondary metabolite biosynthetic process"/>
    <property type="evidence" value="ECO:0007669"/>
    <property type="project" value="TreeGrafter"/>
</dbReference>
<dbReference type="InterPro" id="IPR013747">
    <property type="entry name" value="ACP_syn_III_C"/>
</dbReference>